<gene>
    <name evidence="1" type="ORF">DPMN_106990</name>
</gene>
<name>A0A9D4K5X5_DREPO</name>
<comment type="caution">
    <text evidence="1">The sequence shown here is derived from an EMBL/GenBank/DDBJ whole genome shotgun (WGS) entry which is preliminary data.</text>
</comment>
<evidence type="ECO:0000313" key="2">
    <source>
        <dbReference type="Proteomes" id="UP000828390"/>
    </source>
</evidence>
<evidence type="ECO:0000313" key="1">
    <source>
        <dbReference type="EMBL" id="KAH3833677.1"/>
    </source>
</evidence>
<protein>
    <submittedName>
        <fullName evidence="1">Uncharacterized protein</fullName>
    </submittedName>
</protein>
<accession>A0A9D4K5X5</accession>
<organism evidence="1 2">
    <name type="scientific">Dreissena polymorpha</name>
    <name type="common">Zebra mussel</name>
    <name type="synonym">Mytilus polymorpha</name>
    <dbReference type="NCBI Taxonomy" id="45954"/>
    <lineage>
        <taxon>Eukaryota</taxon>
        <taxon>Metazoa</taxon>
        <taxon>Spiralia</taxon>
        <taxon>Lophotrochozoa</taxon>
        <taxon>Mollusca</taxon>
        <taxon>Bivalvia</taxon>
        <taxon>Autobranchia</taxon>
        <taxon>Heteroconchia</taxon>
        <taxon>Euheterodonta</taxon>
        <taxon>Imparidentia</taxon>
        <taxon>Neoheterodontei</taxon>
        <taxon>Myida</taxon>
        <taxon>Dreissenoidea</taxon>
        <taxon>Dreissenidae</taxon>
        <taxon>Dreissena</taxon>
    </lineage>
</organism>
<sequence length="73" mass="8493">MNFLGAIGSFMEGTGLKNILETVYGEHAIVHIMTDKCLHSQLISDRPRKIPRFKYFWIRPRSCTLPFLGARRR</sequence>
<dbReference type="EMBL" id="JAIWYP010000004">
    <property type="protein sequence ID" value="KAH3833677.1"/>
    <property type="molecule type" value="Genomic_DNA"/>
</dbReference>
<proteinExistence type="predicted"/>
<reference evidence="1" key="2">
    <citation type="submission" date="2020-11" db="EMBL/GenBank/DDBJ databases">
        <authorList>
            <person name="McCartney M.A."/>
            <person name="Auch B."/>
            <person name="Kono T."/>
            <person name="Mallez S."/>
            <person name="Becker A."/>
            <person name="Gohl D.M."/>
            <person name="Silverstein K.A.T."/>
            <person name="Koren S."/>
            <person name="Bechman K.B."/>
            <person name="Herman A."/>
            <person name="Abrahante J.E."/>
            <person name="Garbe J."/>
        </authorList>
    </citation>
    <scope>NUCLEOTIDE SEQUENCE</scope>
    <source>
        <strain evidence="1">Duluth1</strain>
        <tissue evidence="1">Whole animal</tissue>
    </source>
</reference>
<reference evidence="1" key="1">
    <citation type="journal article" date="2019" name="bioRxiv">
        <title>The Genome of the Zebra Mussel, Dreissena polymorpha: A Resource for Invasive Species Research.</title>
        <authorList>
            <person name="McCartney M.A."/>
            <person name="Auch B."/>
            <person name="Kono T."/>
            <person name="Mallez S."/>
            <person name="Zhang Y."/>
            <person name="Obille A."/>
            <person name="Becker A."/>
            <person name="Abrahante J.E."/>
            <person name="Garbe J."/>
            <person name="Badalamenti J.P."/>
            <person name="Herman A."/>
            <person name="Mangelson H."/>
            <person name="Liachko I."/>
            <person name="Sullivan S."/>
            <person name="Sone E.D."/>
            <person name="Koren S."/>
            <person name="Silverstein K.A.T."/>
            <person name="Beckman K.B."/>
            <person name="Gohl D.M."/>
        </authorList>
    </citation>
    <scope>NUCLEOTIDE SEQUENCE</scope>
    <source>
        <strain evidence="1">Duluth1</strain>
        <tissue evidence="1">Whole animal</tissue>
    </source>
</reference>
<keyword evidence="2" id="KW-1185">Reference proteome</keyword>
<dbReference type="AlphaFoldDB" id="A0A9D4K5X5"/>
<dbReference type="Proteomes" id="UP000828390">
    <property type="component" value="Unassembled WGS sequence"/>
</dbReference>